<dbReference type="RefSeq" id="XP_040718965.1">
    <property type="nucleotide sequence ID" value="XM_040853595.1"/>
</dbReference>
<evidence type="ECO:0000313" key="2">
    <source>
        <dbReference type="Proteomes" id="UP000193689"/>
    </source>
</evidence>
<dbReference type="EMBL" id="MCFJ01000003">
    <property type="protein sequence ID" value="ORY68678.1"/>
    <property type="molecule type" value="Genomic_DNA"/>
</dbReference>
<accession>A0A1Y2EAT0</accession>
<comment type="caution">
    <text evidence="1">The sequence shown here is derived from an EMBL/GenBank/DDBJ whole genome shotgun (WGS) entry which is preliminary data.</text>
</comment>
<proteinExistence type="predicted"/>
<keyword evidence="2" id="KW-1185">Reference proteome</keyword>
<protein>
    <submittedName>
        <fullName evidence="1">Uncharacterized protein</fullName>
    </submittedName>
</protein>
<dbReference type="GeneID" id="63769807"/>
<dbReference type="InParanoid" id="A0A1Y2EAT0"/>
<dbReference type="AlphaFoldDB" id="A0A1Y2EAT0"/>
<organism evidence="1 2">
    <name type="scientific">Pseudomassariella vexata</name>
    <dbReference type="NCBI Taxonomy" id="1141098"/>
    <lineage>
        <taxon>Eukaryota</taxon>
        <taxon>Fungi</taxon>
        <taxon>Dikarya</taxon>
        <taxon>Ascomycota</taxon>
        <taxon>Pezizomycotina</taxon>
        <taxon>Sordariomycetes</taxon>
        <taxon>Xylariomycetidae</taxon>
        <taxon>Amphisphaeriales</taxon>
        <taxon>Pseudomassariaceae</taxon>
        <taxon>Pseudomassariella</taxon>
    </lineage>
</organism>
<gene>
    <name evidence="1" type="ORF">BCR38DRAFT_136507</name>
</gene>
<sequence>MDLDLFAGLCEWVKAECYFSNRENNKHPISTHLVTVHMDSAPEYDAIPYVWGDTLVPYQFAAMTSRPTSHRSQLGLAEGETCRQFEGYVGGCSVHQFKRQSTA</sequence>
<reference evidence="1 2" key="1">
    <citation type="submission" date="2016-07" db="EMBL/GenBank/DDBJ databases">
        <title>Pervasive Adenine N6-methylation of Active Genes in Fungi.</title>
        <authorList>
            <consortium name="DOE Joint Genome Institute"/>
            <person name="Mondo S.J."/>
            <person name="Dannebaum R.O."/>
            <person name="Kuo R.C."/>
            <person name="Labutti K."/>
            <person name="Haridas S."/>
            <person name="Kuo A."/>
            <person name="Salamov A."/>
            <person name="Ahrendt S.R."/>
            <person name="Lipzen A."/>
            <person name="Sullivan W."/>
            <person name="Andreopoulos W.B."/>
            <person name="Clum A."/>
            <person name="Lindquist E."/>
            <person name="Daum C."/>
            <person name="Ramamoorthy G.K."/>
            <person name="Gryganskyi A."/>
            <person name="Culley D."/>
            <person name="Magnuson J.K."/>
            <person name="James T.Y."/>
            <person name="O'Malley M.A."/>
            <person name="Stajich J.E."/>
            <person name="Spatafora J.W."/>
            <person name="Visel A."/>
            <person name="Grigoriev I.V."/>
        </authorList>
    </citation>
    <scope>NUCLEOTIDE SEQUENCE [LARGE SCALE GENOMIC DNA]</scope>
    <source>
        <strain evidence="1 2">CBS 129021</strain>
    </source>
</reference>
<name>A0A1Y2EAT0_9PEZI</name>
<evidence type="ECO:0000313" key="1">
    <source>
        <dbReference type="EMBL" id="ORY68678.1"/>
    </source>
</evidence>
<dbReference type="Proteomes" id="UP000193689">
    <property type="component" value="Unassembled WGS sequence"/>
</dbReference>